<dbReference type="STRING" id="1653476.THC_0778"/>
<keyword evidence="5 9" id="KW-0028">Amino-acid biosynthesis</keyword>
<dbReference type="InterPro" id="IPR044643">
    <property type="entry name" value="TrpF_fam"/>
</dbReference>
<dbReference type="RefSeq" id="WP_231938378.1">
    <property type="nucleotide sequence ID" value="NZ_AP014945.1"/>
</dbReference>
<proteinExistence type="inferred from homology"/>
<evidence type="ECO:0000259" key="10">
    <source>
        <dbReference type="Pfam" id="PF00697"/>
    </source>
</evidence>
<evidence type="ECO:0000256" key="3">
    <source>
        <dbReference type="ARBA" id="ARBA00012572"/>
    </source>
</evidence>
<evidence type="ECO:0000256" key="4">
    <source>
        <dbReference type="ARBA" id="ARBA00022272"/>
    </source>
</evidence>
<dbReference type="SUPFAM" id="SSF51366">
    <property type="entry name" value="Ribulose-phoshate binding barrel"/>
    <property type="match status" value="1"/>
</dbReference>
<name>A0A0U5AQM3_9BACT</name>
<comment type="pathway">
    <text evidence="2 9">Amino-acid biosynthesis; L-tryptophan biosynthesis; L-tryptophan from chorismate: step 3/5.</text>
</comment>
<dbReference type="PANTHER" id="PTHR42894:SF1">
    <property type="entry name" value="N-(5'-PHOSPHORIBOSYL)ANTHRANILATE ISOMERASE"/>
    <property type="match status" value="1"/>
</dbReference>
<dbReference type="KEGG" id="cthi:THC_0778"/>
<dbReference type="EMBL" id="AP014945">
    <property type="protein sequence ID" value="BAU23169.1"/>
    <property type="molecule type" value="Genomic_DNA"/>
</dbReference>
<comment type="catalytic activity">
    <reaction evidence="1 9">
        <text>N-(5-phospho-beta-D-ribosyl)anthranilate = 1-(2-carboxyphenylamino)-1-deoxy-D-ribulose 5-phosphate</text>
        <dbReference type="Rhea" id="RHEA:21540"/>
        <dbReference type="ChEBI" id="CHEBI:18277"/>
        <dbReference type="ChEBI" id="CHEBI:58613"/>
        <dbReference type="EC" id="5.3.1.24"/>
    </reaction>
</comment>
<keyword evidence="6 9" id="KW-0822">Tryptophan biosynthesis</keyword>
<gene>
    <name evidence="9" type="primary">trpF</name>
    <name evidence="11" type="ORF">THC_0778</name>
</gene>
<dbReference type="Proteomes" id="UP000068196">
    <property type="component" value="Chromosome"/>
</dbReference>
<evidence type="ECO:0000256" key="9">
    <source>
        <dbReference type="HAMAP-Rule" id="MF_00135"/>
    </source>
</evidence>
<dbReference type="GO" id="GO:0004640">
    <property type="term" value="F:phosphoribosylanthranilate isomerase activity"/>
    <property type="evidence" value="ECO:0007669"/>
    <property type="project" value="UniProtKB-UniRule"/>
</dbReference>
<accession>A0A0U5AQM3</accession>
<dbReference type="EC" id="5.3.1.24" evidence="3 9"/>
<organism evidence="11 12">
    <name type="scientific">Caldimicrobium thiodismutans</name>
    <dbReference type="NCBI Taxonomy" id="1653476"/>
    <lineage>
        <taxon>Bacteria</taxon>
        <taxon>Pseudomonadati</taxon>
        <taxon>Thermodesulfobacteriota</taxon>
        <taxon>Thermodesulfobacteria</taxon>
        <taxon>Thermodesulfobacteriales</taxon>
        <taxon>Thermodesulfobacteriaceae</taxon>
        <taxon>Caldimicrobium</taxon>
    </lineage>
</organism>
<dbReference type="InterPro" id="IPR001240">
    <property type="entry name" value="PRAI_dom"/>
</dbReference>
<evidence type="ECO:0000256" key="6">
    <source>
        <dbReference type="ARBA" id="ARBA00022822"/>
    </source>
</evidence>
<evidence type="ECO:0000256" key="2">
    <source>
        <dbReference type="ARBA" id="ARBA00004664"/>
    </source>
</evidence>
<evidence type="ECO:0000313" key="11">
    <source>
        <dbReference type="EMBL" id="BAU23169.1"/>
    </source>
</evidence>
<dbReference type="PANTHER" id="PTHR42894">
    <property type="entry name" value="N-(5'-PHOSPHORIBOSYL)ANTHRANILATE ISOMERASE"/>
    <property type="match status" value="1"/>
</dbReference>
<evidence type="ECO:0000256" key="7">
    <source>
        <dbReference type="ARBA" id="ARBA00023141"/>
    </source>
</evidence>
<evidence type="ECO:0000256" key="8">
    <source>
        <dbReference type="ARBA" id="ARBA00023235"/>
    </source>
</evidence>
<dbReference type="Pfam" id="PF00697">
    <property type="entry name" value="PRAI"/>
    <property type="match status" value="1"/>
</dbReference>
<dbReference type="Gene3D" id="3.20.20.70">
    <property type="entry name" value="Aldolase class I"/>
    <property type="match status" value="1"/>
</dbReference>
<evidence type="ECO:0000256" key="5">
    <source>
        <dbReference type="ARBA" id="ARBA00022605"/>
    </source>
</evidence>
<evidence type="ECO:0000256" key="1">
    <source>
        <dbReference type="ARBA" id="ARBA00001164"/>
    </source>
</evidence>
<evidence type="ECO:0000313" key="12">
    <source>
        <dbReference type="Proteomes" id="UP000068196"/>
    </source>
</evidence>
<dbReference type="UniPathway" id="UPA00035">
    <property type="reaction ID" value="UER00042"/>
</dbReference>
<feature type="domain" description="N-(5'phosphoribosyl) anthranilate isomerase (PRAI)" evidence="10">
    <location>
        <begin position="11"/>
        <end position="205"/>
    </location>
</feature>
<reference evidence="11 12" key="1">
    <citation type="journal article" date="2016" name="Int. J. Syst. Evol. Microbiol.">
        <title>Caldimicrobium thiodismutans sp. nov., a sulfur-disproportionating bacterium isolated from a hot spring, and emended description of the genus Caldimicrobium.</title>
        <authorList>
            <person name="Kojima H."/>
            <person name="Umezawa K."/>
            <person name="Fukui M."/>
        </authorList>
    </citation>
    <scope>NUCLEOTIDE SEQUENCE [LARGE SCALE GENOMIC DNA]</scope>
    <source>
        <strain evidence="11 12">TF1</strain>
    </source>
</reference>
<protein>
    <recommendedName>
        <fullName evidence="4 9">N-(5'-phosphoribosyl)anthranilate isomerase</fullName>
        <shortName evidence="9">PRAI</shortName>
        <ecNumber evidence="3 9">5.3.1.24</ecNumber>
    </recommendedName>
</protein>
<comment type="similarity">
    <text evidence="9">Belongs to the TrpF family.</text>
</comment>
<dbReference type="HAMAP" id="MF_00135">
    <property type="entry name" value="PRAI"/>
    <property type="match status" value="1"/>
</dbReference>
<dbReference type="GO" id="GO:0000162">
    <property type="term" value="P:L-tryptophan biosynthetic process"/>
    <property type="evidence" value="ECO:0007669"/>
    <property type="project" value="UniProtKB-UniRule"/>
</dbReference>
<reference evidence="12" key="2">
    <citation type="journal article" date="2016" name="Int. J. Syst. Evol. Microbiol.">
        <title>Caldimicrobium thiodismutans sp. nov., a sulfur-disproportionating bacterium isolated from a hot spring.</title>
        <authorList>
            <person name="Kojima H."/>
            <person name="Umezawa K."/>
            <person name="Fukui M."/>
        </authorList>
    </citation>
    <scope>NUCLEOTIDE SEQUENCE [LARGE SCALE GENOMIC DNA]</scope>
    <source>
        <strain evidence="12">TF1</strain>
    </source>
</reference>
<keyword evidence="8 9" id="KW-0413">Isomerase</keyword>
<dbReference type="InterPro" id="IPR011060">
    <property type="entry name" value="RibuloseP-bd_barrel"/>
</dbReference>
<dbReference type="PATRIC" id="fig|1653476.3.peg.808"/>
<keyword evidence="7 9" id="KW-0057">Aromatic amino acid biosynthesis</keyword>
<sequence length="216" mass="24106">MIGGFKISVKIKICGITNLEDIKLLEAYPVHYLGFILYPPSPRYVGSRLSELLKAVKIPKKVAVFVDAPYEEIKSALDLGVDLIQLHGRENLDLARKIGLQRCIKTFRIKDSLSFDELDYWRDAYALLLDTYKEGLPGGTGKTFNWDIARDIVLKGHRIFLAGGLNPDNVLEAVSKVNPYAIDLSSGLEKSPGKKDPKKIEVFFEKLKGVTTPLVS</sequence>
<dbReference type="InterPro" id="IPR013785">
    <property type="entry name" value="Aldolase_TIM"/>
</dbReference>
<keyword evidence="12" id="KW-1185">Reference proteome</keyword>
<dbReference type="CDD" id="cd00405">
    <property type="entry name" value="PRAI"/>
    <property type="match status" value="1"/>
</dbReference>
<dbReference type="AlphaFoldDB" id="A0A0U5AQM3"/>